<evidence type="ECO:0000313" key="5">
    <source>
        <dbReference type="EMBL" id="VDP11662.1"/>
    </source>
</evidence>
<keyword evidence="3 4" id="KW-0496">Mitochondrion</keyword>
<dbReference type="AlphaFoldDB" id="A0A183ITU7"/>
<keyword evidence="2 4" id="KW-0648">Protein biosynthesis</keyword>
<comment type="subcellular location">
    <subcellularLocation>
        <location evidence="4">Mitochondrion</location>
    </subcellularLocation>
</comment>
<organism evidence="7">
    <name type="scientific">Soboliphyme baturini</name>
    <dbReference type="NCBI Taxonomy" id="241478"/>
    <lineage>
        <taxon>Eukaryota</taxon>
        <taxon>Metazoa</taxon>
        <taxon>Ecdysozoa</taxon>
        <taxon>Nematoda</taxon>
        <taxon>Enoplea</taxon>
        <taxon>Dorylaimia</taxon>
        <taxon>Dioctophymatida</taxon>
        <taxon>Dioctophymatoidea</taxon>
        <taxon>Soboliphymatidae</taxon>
        <taxon>Soboliphyme</taxon>
    </lineage>
</organism>
<dbReference type="Proteomes" id="UP000270296">
    <property type="component" value="Unassembled WGS sequence"/>
</dbReference>
<evidence type="ECO:0000313" key="6">
    <source>
        <dbReference type="Proteomes" id="UP000270296"/>
    </source>
</evidence>
<dbReference type="InterPro" id="IPR001816">
    <property type="entry name" value="Transl_elong_EFTs/EF1B"/>
</dbReference>
<dbReference type="EMBL" id="UZAM01010273">
    <property type="protein sequence ID" value="VDP11662.1"/>
    <property type="molecule type" value="Genomic_DNA"/>
</dbReference>
<dbReference type="SUPFAM" id="SSF46934">
    <property type="entry name" value="UBA-like"/>
    <property type="match status" value="1"/>
</dbReference>
<dbReference type="PANTHER" id="PTHR11741">
    <property type="entry name" value="ELONGATION FACTOR TS"/>
    <property type="match status" value="1"/>
</dbReference>
<dbReference type="GO" id="GO:0005739">
    <property type="term" value="C:mitochondrion"/>
    <property type="evidence" value="ECO:0007669"/>
    <property type="project" value="UniProtKB-SubCell"/>
</dbReference>
<keyword evidence="6" id="KW-1185">Reference proteome</keyword>
<gene>
    <name evidence="5" type="ORF">SBAD_LOCUS7044</name>
</gene>
<evidence type="ECO:0000313" key="7">
    <source>
        <dbReference type="WBParaSite" id="SBAD_0000731001-mRNA-1"/>
    </source>
</evidence>
<name>A0A183ITU7_9BILA</name>
<dbReference type="InterPro" id="IPR009060">
    <property type="entry name" value="UBA-like_sf"/>
</dbReference>
<comment type="function">
    <text evidence="4">Associates with the EF-Tu.GDP complex and induces the exchange of GDP to GTP. It remains bound to the aminoacyl-tRNA.EF-Tu.GTP complex up to the GTP hydrolysis stage on the ribosome.</text>
</comment>
<reference evidence="7" key="1">
    <citation type="submission" date="2016-06" db="UniProtKB">
        <authorList>
            <consortium name="WormBaseParasite"/>
        </authorList>
    </citation>
    <scope>IDENTIFICATION</scope>
</reference>
<dbReference type="PANTHER" id="PTHR11741:SF0">
    <property type="entry name" value="ELONGATION FACTOR TS, MITOCHONDRIAL"/>
    <property type="match status" value="1"/>
</dbReference>
<dbReference type="GO" id="GO:0003746">
    <property type="term" value="F:translation elongation factor activity"/>
    <property type="evidence" value="ECO:0007669"/>
    <property type="project" value="UniProtKB-UniRule"/>
</dbReference>
<dbReference type="OrthoDB" id="277235at2759"/>
<keyword evidence="1 4" id="KW-0251">Elongation factor</keyword>
<protein>
    <recommendedName>
        <fullName evidence="4">Elongation factor Ts, mitochondrial</fullName>
        <shortName evidence="4">EF-Ts</shortName>
        <shortName evidence="4">EF-TsMt</shortName>
    </recommendedName>
</protein>
<dbReference type="GO" id="GO:0070125">
    <property type="term" value="P:mitochondrial translational elongation"/>
    <property type="evidence" value="ECO:0007669"/>
    <property type="project" value="TreeGrafter"/>
</dbReference>
<dbReference type="Gene3D" id="1.10.8.10">
    <property type="entry name" value="DNA helicase RuvA subunit, C-terminal domain"/>
    <property type="match status" value="1"/>
</dbReference>
<evidence type="ECO:0000256" key="3">
    <source>
        <dbReference type="ARBA" id="ARBA00023128"/>
    </source>
</evidence>
<evidence type="ECO:0000256" key="1">
    <source>
        <dbReference type="ARBA" id="ARBA00022768"/>
    </source>
</evidence>
<dbReference type="FunFam" id="1.10.8.10:FF:000031">
    <property type="entry name" value="Elongation factor Ts, mitochondrial"/>
    <property type="match status" value="1"/>
</dbReference>
<dbReference type="Pfam" id="PF25025">
    <property type="entry name" value="EF-Ts_N"/>
    <property type="match status" value="1"/>
</dbReference>
<dbReference type="WBParaSite" id="SBAD_0000731001-mRNA-1">
    <property type="protein sequence ID" value="SBAD_0000731001-mRNA-1"/>
    <property type="gene ID" value="SBAD_0000731001"/>
</dbReference>
<evidence type="ECO:0000256" key="2">
    <source>
        <dbReference type="ARBA" id="ARBA00022917"/>
    </source>
</evidence>
<dbReference type="HAMAP" id="MF_00050">
    <property type="entry name" value="EF_Ts"/>
    <property type="match status" value="1"/>
</dbReference>
<accession>A0A183ITU7</accession>
<evidence type="ECO:0000256" key="4">
    <source>
        <dbReference type="HAMAP-Rule" id="MF_03135"/>
    </source>
</evidence>
<sequence length="98" mass="11111">MLWLRQFSRFCSSTSPSSKELLLKLRKKTGFSYINCKKALDSCNRDLEKAEKWLAEKAKELGWQKAAKLADRKTTQGLIGVYAKDNLGTFVEVSPCCC</sequence>
<reference evidence="5 6" key="2">
    <citation type="submission" date="2018-11" db="EMBL/GenBank/DDBJ databases">
        <authorList>
            <consortium name="Pathogen Informatics"/>
        </authorList>
    </citation>
    <scope>NUCLEOTIDE SEQUENCE [LARGE SCALE GENOMIC DNA]</scope>
</reference>
<proteinExistence type="inferred from homology"/>
<comment type="similarity">
    <text evidence="4">Belongs to the EF-Ts family.</text>
</comment>